<dbReference type="GO" id="GO:0005634">
    <property type="term" value="C:nucleus"/>
    <property type="evidence" value="ECO:0007669"/>
    <property type="project" value="UniProtKB-SubCell"/>
</dbReference>
<dbReference type="PANTHER" id="PTHR47338:SF23">
    <property type="entry name" value="ZN(II)2CYS6 TRANSCRIPTION FACTOR (EUROFUNG)"/>
    <property type="match status" value="1"/>
</dbReference>
<dbReference type="Pfam" id="PF00172">
    <property type="entry name" value="Zn_clus"/>
    <property type="match status" value="1"/>
</dbReference>
<keyword evidence="2" id="KW-0479">Metal-binding</keyword>
<name>A0A0C3H4U8_OIDMZ</name>
<keyword evidence="3" id="KW-0805">Transcription regulation</keyword>
<dbReference type="CDD" id="cd00067">
    <property type="entry name" value="GAL4"/>
    <property type="match status" value="1"/>
</dbReference>
<comment type="subcellular location">
    <subcellularLocation>
        <location evidence="1">Nucleus</location>
    </subcellularLocation>
</comment>
<evidence type="ECO:0000259" key="7">
    <source>
        <dbReference type="PROSITE" id="PS50048"/>
    </source>
</evidence>
<dbReference type="SUPFAM" id="SSF57701">
    <property type="entry name" value="Zn2/Cys6 DNA-binding domain"/>
    <property type="match status" value="1"/>
</dbReference>
<evidence type="ECO:0000256" key="2">
    <source>
        <dbReference type="ARBA" id="ARBA00022723"/>
    </source>
</evidence>
<dbReference type="InParanoid" id="A0A0C3H4U8"/>
<dbReference type="OrthoDB" id="4456959at2759"/>
<evidence type="ECO:0000256" key="1">
    <source>
        <dbReference type="ARBA" id="ARBA00004123"/>
    </source>
</evidence>
<dbReference type="Proteomes" id="UP000054321">
    <property type="component" value="Unassembled WGS sequence"/>
</dbReference>
<reference evidence="9" key="2">
    <citation type="submission" date="2015-01" db="EMBL/GenBank/DDBJ databases">
        <title>Evolutionary Origins and Diversification of the Mycorrhizal Mutualists.</title>
        <authorList>
            <consortium name="DOE Joint Genome Institute"/>
            <consortium name="Mycorrhizal Genomics Consortium"/>
            <person name="Kohler A."/>
            <person name="Kuo A."/>
            <person name="Nagy L.G."/>
            <person name="Floudas D."/>
            <person name="Copeland A."/>
            <person name="Barry K.W."/>
            <person name="Cichocki N."/>
            <person name="Veneault-Fourrey C."/>
            <person name="LaButti K."/>
            <person name="Lindquist E.A."/>
            <person name="Lipzen A."/>
            <person name="Lundell T."/>
            <person name="Morin E."/>
            <person name="Murat C."/>
            <person name="Riley R."/>
            <person name="Ohm R."/>
            <person name="Sun H."/>
            <person name="Tunlid A."/>
            <person name="Henrissat B."/>
            <person name="Grigoriev I.V."/>
            <person name="Hibbett D.S."/>
            <person name="Martin F."/>
        </authorList>
    </citation>
    <scope>NUCLEOTIDE SEQUENCE [LARGE SCALE GENOMIC DNA]</scope>
    <source>
        <strain evidence="9">Zn</strain>
    </source>
</reference>
<dbReference type="AlphaFoldDB" id="A0A0C3H4U8"/>
<evidence type="ECO:0000313" key="8">
    <source>
        <dbReference type="EMBL" id="KIN03171.1"/>
    </source>
</evidence>
<evidence type="ECO:0000256" key="6">
    <source>
        <dbReference type="SAM" id="MobiDB-lite"/>
    </source>
</evidence>
<dbReference type="PROSITE" id="PS50048">
    <property type="entry name" value="ZN2_CY6_FUNGAL_2"/>
    <property type="match status" value="1"/>
</dbReference>
<sequence>MEEATASQGQPEISACKSCRNRKLKCSRELPSCSQCCRLSSPCVYDRSKHKRGLKSGAVESLSRRISPPLTLILDNSALTKSNANESRPPSPVHRQGCLYHAALLIAKSASDNTDCSDGLRHGAALLNCNFDGVPSALSSNSLHATPASNSTKRRRTNDWNNEVGDLAMQLPPNHVLDAIFKAYFKNIHPWLPCVHQNTFEARLIHPEEAKKLSVVIHAMICAAMKHLRLENIQIEEDERDRQVQVSRDAVIRMAMTSMSMSEGNLASAWPIIGSLTRTVEYLQLSIEVDEQPQQGFLRAVTILEDSASWAEAEERRRVFWNVFILDRLCSSMTGWNTSLTSEDVRRRLPSDGKIWARGERAITPYFGIWNKSAAKIGNPISHCQEQRSPLSPDSMATNRNDTSPASESSNVGSFAYRIEATESLSQLISYFLRQPINFLNRQEVGSWLTRFKELDLRLVHWKAFLPPKFKDSDTSPDHTVVTMDPNLTLAHVTHNASMILLHQHIAYPPVELQNIVRLPSSCSAETCQLAAIETSSISQKFLTHTEFEIVVAQFPFCAFIAARVLLATGNSLDNEFFILLKSLRDMSRRWQGLPSTPPHQAGIDNNKEHLDLAAQYTCLLEAIHAKILNDPGLIPEVVGRNRVPDQAFNLSSQNTDSETRNIYSPPSPGSKSPVYSLLGKRATPGLMSATPPPLTEPRHARASMTQELMLDPINNGDISVGNGMNELTEDELTAMSDGLLDQSFLELDRVITLDGTDFNFDISYWGRNEFV</sequence>
<dbReference type="STRING" id="913774.A0A0C3H4U8"/>
<evidence type="ECO:0000313" key="9">
    <source>
        <dbReference type="Proteomes" id="UP000054321"/>
    </source>
</evidence>
<keyword evidence="4" id="KW-0804">Transcription</keyword>
<dbReference type="GO" id="GO:0000981">
    <property type="term" value="F:DNA-binding transcription factor activity, RNA polymerase II-specific"/>
    <property type="evidence" value="ECO:0007669"/>
    <property type="project" value="InterPro"/>
</dbReference>
<dbReference type="SMART" id="SM00906">
    <property type="entry name" value="Fungal_trans"/>
    <property type="match status" value="1"/>
</dbReference>
<dbReference type="InterPro" id="IPR001138">
    <property type="entry name" value="Zn2Cys6_DnaBD"/>
</dbReference>
<feature type="domain" description="Zn(2)-C6 fungal-type" evidence="7">
    <location>
        <begin position="15"/>
        <end position="45"/>
    </location>
</feature>
<dbReference type="PROSITE" id="PS00463">
    <property type="entry name" value="ZN2_CY6_FUNGAL_1"/>
    <property type="match status" value="1"/>
</dbReference>
<keyword evidence="5" id="KW-0539">Nucleus</keyword>
<protein>
    <recommendedName>
        <fullName evidence="7">Zn(2)-C6 fungal-type domain-containing protein</fullName>
    </recommendedName>
</protein>
<organism evidence="8 9">
    <name type="scientific">Oidiodendron maius (strain Zn)</name>
    <dbReference type="NCBI Taxonomy" id="913774"/>
    <lineage>
        <taxon>Eukaryota</taxon>
        <taxon>Fungi</taxon>
        <taxon>Dikarya</taxon>
        <taxon>Ascomycota</taxon>
        <taxon>Pezizomycotina</taxon>
        <taxon>Leotiomycetes</taxon>
        <taxon>Leotiomycetes incertae sedis</taxon>
        <taxon>Myxotrichaceae</taxon>
        <taxon>Oidiodendron</taxon>
    </lineage>
</organism>
<dbReference type="GO" id="GO:0008270">
    <property type="term" value="F:zinc ion binding"/>
    <property type="evidence" value="ECO:0007669"/>
    <property type="project" value="InterPro"/>
</dbReference>
<feature type="region of interest" description="Disordered" evidence="6">
    <location>
        <begin position="383"/>
        <end position="409"/>
    </location>
</feature>
<keyword evidence="9" id="KW-1185">Reference proteome</keyword>
<dbReference type="PANTHER" id="PTHR47338">
    <property type="entry name" value="ZN(II)2CYS6 TRANSCRIPTION FACTOR (EUROFUNG)-RELATED"/>
    <property type="match status" value="1"/>
</dbReference>
<proteinExistence type="predicted"/>
<reference evidence="8 9" key="1">
    <citation type="submission" date="2014-04" db="EMBL/GenBank/DDBJ databases">
        <authorList>
            <consortium name="DOE Joint Genome Institute"/>
            <person name="Kuo A."/>
            <person name="Martino E."/>
            <person name="Perotto S."/>
            <person name="Kohler A."/>
            <person name="Nagy L.G."/>
            <person name="Floudas D."/>
            <person name="Copeland A."/>
            <person name="Barry K.W."/>
            <person name="Cichocki N."/>
            <person name="Veneault-Fourrey C."/>
            <person name="LaButti K."/>
            <person name="Lindquist E.A."/>
            <person name="Lipzen A."/>
            <person name="Lundell T."/>
            <person name="Morin E."/>
            <person name="Murat C."/>
            <person name="Sun H."/>
            <person name="Tunlid A."/>
            <person name="Henrissat B."/>
            <person name="Grigoriev I.V."/>
            <person name="Hibbett D.S."/>
            <person name="Martin F."/>
            <person name="Nordberg H.P."/>
            <person name="Cantor M.N."/>
            <person name="Hua S.X."/>
        </authorList>
    </citation>
    <scope>NUCLEOTIDE SEQUENCE [LARGE SCALE GENOMIC DNA]</scope>
    <source>
        <strain evidence="8 9">Zn</strain>
    </source>
</reference>
<evidence type="ECO:0000256" key="5">
    <source>
        <dbReference type="ARBA" id="ARBA00023242"/>
    </source>
</evidence>
<dbReference type="GO" id="GO:0006351">
    <property type="term" value="P:DNA-templated transcription"/>
    <property type="evidence" value="ECO:0007669"/>
    <property type="project" value="InterPro"/>
</dbReference>
<gene>
    <name evidence="8" type="ORF">OIDMADRAFT_119851</name>
</gene>
<dbReference type="Pfam" id="PF04082">
    <property type="entry name" value="Fungal_trans"/>
    <property type="match status" value="1"/>
</dbReference>
<dbReference type="SMART" id="SM00066">
    <property type="entry name" value="GAL4"/>
    <property type="match status" value="1"/>
</dbReference>
<dbReference type="Gene3D" id="4.10.240.10">
    <property type="entry name" value="Zn(2)-C6 fungal-type DNA-binding domain"/>
    <property type="match status" value="1"/>
</dbReference>
<dbReference type="InterPro" id="IPR007219">
    <property type="entry name" value="XnlR_reg_dom"/>
</dbReference>
<dbReference type="CDD" id="cd12148">
    <property type="entry name" value="fungal_TF_MHR"/>
    <property type="match status" value="1"/>
</dbReference>
<accession>A0A0C3H4U8</accession>
<dbReference type="InterPro" id="IPR050815">
    <property type="entry name" value="TF_fung"/>
</dbReference>
<dbReference type="HOGENOM" id="CLU_009941_0_0_1"/>
<feature type="compositionally biased region" description="Polar residues" evidence="6">
    <location>
        <begin position="649"/>
        <end position="665"/>
    </location>
</feature>
<evidence type="ECO:0000256" key="4">
    <source>
        <dbReference type="ARBA" id="ARBA00023163"/>
    </source>
</evidence>
<dbReference type="EMBL" id="KN832874">
    <property type="protein sequence ID" value="KIN03171.1"/>
    <property type="molecule type" value="Genomic_DNA"/>
</dbReference>
<evidence type="ECO:0000256" key="3">
    <source>
        <dbReference type="ARBA" id="ARBA00023015"/>
    </source>
</evidence>
<feature type="region of interest" description="Disordered" evidence="6">
    <location>
        <begin position="649"/>
        <end position="675"/>
    </location>
</feature>
<dbReference type="GO" id="GO:0003677">
    <property type="term" value="F:DNA binding"/>
    <property type="evidence" value="ECO:0007669"/>
    <property type="project" value="InterPro"/>
</dbReference>
<dbReference type="InterPro" id="IPR036864">
    <property type="entry name" value="Zn2-C6_fun-type_DNA-bd_sf"/>
</dbReference>